<proteinExistence type="predicted"/>
<evidence type="ECO:0000313" key="2">
    <source>
        <dbReference type="Proteomes" id="UP000324800"/>
    </source>
</evidence>
<name>A0A5J4U4H1_9EUKA</name>
<protein>
    <submittedName>
        <fullName evidence="1">Uncharacterized protein</fullName>
    </submittedName>
</protein>
<dbReference type="Proteomes" id="UP000324800">
    <property type="component" value="Unassembled WGS sequence"/>
</dbReference>
<feature type="non-terminal residue" evidence="1">
    <location>
        <position position="606"/>
    </location>
</feature>
<sequence>MTMSRGNGVVFQSNLLGTTGDNLNNGVYRFYTTDKAGNQSNEIVITLDTIKPVNNEIPRYTNQSIEYHPQDIYLKSVSYAYNDKKVFNELLTSQIVLTSANSLNGDYYFKAIDLAGNESEVVVSTLYLAMDFGNQARLQDNLKKDRWYLVDLPTRIFNSSLGYIAGKYSFASYEQAYAWALEKERLYRVMETDGNTYYCSQGNENLLISYDSPTNLQMVLDYYVKKYISGPYYYDFNGNTYYNIMNPVNEKDDHGLTDNTINKPSYLEEYPGEVFIFSPNLSFKNNDRVVPSQITIQLIGNNMTAILDEPAILLEYNQTVKAQLNIKEYLIEGYYLVTESDLAGNMEQYVVYLDLSTPTLIVQATYGDQSLERLVLTPNYITSNQLNFYFTSLALQEISDNIDYYSFLTVSGPGINKTYRPGEQLPYLDGETYQGLYTLTLFDRAGNVQVFRVRIAGSEPSVLHGSLDGQEALTINIRINDDNNILTMLNLYLIDYLGNYILKTHDDVENEVNILRTNYTLTNGGQYVFEYRDIYRRQNYIGAFFYEKGLPKGTLSVKNKALTNETVIFTFAPDIDYQVYTLDDGVAMNYFQFSSYFDGIKNYLTF</sequence>
<organism evidence="1 2">
    <name type="scientific">Streblomastix strix</name>
    <dbReference type="NCBI Taxonomy" id="222440"/>
    <lineage>
        <taxon>Eukaryota</taxon>
        <taxon>Metamonada</taxon>
        <taxon>Preaxostyla</taxon>
        <taxon>Oxymonadida</taxon>
        <taxon>Streblomastigidae</taxon>
        <taxon>Streblomastix</taxon>
    </lineage>
</organism>
<reference evidence="1 2" key="1">
    <citation type="submission" date="2019-03" db="EMBL/GenBank/DDBJ databases">
        <title>Single cell metagenomics reveals metabolic interactions within the superorganism composed of flagellate Streblomastix strix and complex community of Bacteroidetes bacteria on its surface.</title>
        <authorList>
            <person name="Treitli S.C."/>
            <person name="Kolisko M."/>
            <person name="Husnik F."/>
            <person name="Keeling P."/>
            <person name="Hampl V."/>
        </authorList>
    </citation>
    <scope>NUCLEOTIDE SEQUENCE [LARGE SCALE GENOMIC DNA]</scope>
    <source>
        <strain evidence="1">ST1C</strain>
    </source>
</reference>
<comment type="caution">
    <text evidence="1">The sequence shown here is derived from an EMBL/GenBank/DDBJ whole genome shotgun (WGS) entry which is preliminary data.</text>
</comment>
<evidence type="ECO:0000313" key="1">
    <source>
        <dbReference type="EMBL" id="KAA6364871.1"/>
    </source>
</evidence>
<dbReference type="EMBL" id="SNRW01021121">
    <property type="protein sequence ID" value="KAA6364871.1"/>
    <property type="molecule type" value="Genomic_DNA"/>
</dbReference>
<gene>
    <name evidence="1" type="ORF">EZS28_039602</name>
</gene>
<accession>A0A5J4U4H1</accession>
<dbReference type="AlphaFoldDB" id="A0A5J4U4H1"/>